<accession>K1YJ08</accession>
<keyword evidence="3" id="KW-0479">Metal-binding</keyword>
<evidence type="ECO:0000256" key="6">
    <source>
        <dbReference type="ARBA" id="ARBA00023118"/>
    </source>
</evidence>
<evidence type="ECO:0000256" key="1">
    <source>
        <dbReference type="ARBA" id="ARBA00022679"/>
    </source>
</evidence>
<evidence type="ECO:0000256" key="7">
    <source>
        <dbReference type="ARBA" id="ARBA00034120"/>
    </source>
</evidence>
<feature type="coiled-coil region" evidence="8">
    <location>
        <begin position="227"/>
        <end position="254"/>
    </location>
</feature>
<evidence type="ECO:0000256" key="8">
    <source>
        <dbReference type="SAM" id="Coils"/>
    </source>
</evidence>
<dbReference type="PROSITE" id="PS50878">
    <property type="entry name" value="RT_POL"/>
    <property type="match status" value="1"/>
</dbReference>
<gene>
    <name evidence="10" type="ORF">ACD_80C00077G0004</name>
</gene>
<dbReference type="GO" id="GO:0003723">
    <property type="term" value="F:RNA binding"/>
    <property type="evidence" value="ECO:0007669"/>
    <property type="project" value="InterPro"/>
</dbReference>
<dbReference type="PRINTS" id="PR00866">
    <property type="entry name" value="RNADNAPOLMS"/>
</dbReference>
<keyword evidence="4" id="KW-0460">Magnesium</keyword>
<dbReference type="EMBL" id="AMFJ01036084">
    <property type="protein sequence ID" value="EKD25379.1"/>
    <property type="molecule type" value="Genomic_DNA"/>
</dbReference>
<dbReference type="InterPro" id="IPR000123">
    <property type="entry name" value="Reverse_transcriptase_msDNA"/>
</dbReference>
<feature type="domain" description="Reverse transcriptase" evidence="9">
    <location>
        <begin position="38"/>
        <end position="275"/>
    </location>
</feature>
<comment type="caution">
    <text evidence="10">The sequence shown here is derived from an EMBL/GenBank/DDBJ whole genome shotgun (WGS) entry which is preliminary data.</text>
</comment>
<reference evidence="10" key="1">
    <citation type="journal article" date="2012" name="Science">
        <title>Fermentation, hydrogen, and sulfur metabolism in multiple uncultivated bacterial phyla.</title>
        <authorList>
            <person name="Wrighton K.C."/>
            <person name="Thomas B.C."/>
            <person name="Sharon I."/>
            <person name="Miller C.S."/>
            <person name="Castelle C.J."/>
            <person name="VerBerkmoes N.C."/>
            <person name="Wilkins M.J."/>
            <person name="Hettich R.L."/>
            <person name="Lipton M.S."/>
            <person name="Williams K.H."/>
            <person name="Long P.E."/>
            <person name="Banfield J.F."/>
        </authorList>
    </citation>
    <scope>NUCLEOTIDE SEQUENCE [LARGE SCALE GENOMIC DNA]</scope>
</reference>
<dbReference type="Pfam" id="PF00078">
    <property type="entry name" value="RVT_1"/>
    <property type="match status" value="1"/>
</dbReference>
<organism evidence="10">
    <name type="scientific">uncultured bacterium</name>
    <name type="common">gcode 4</name>
    <dbReference type="NCBI Taxonomy" id="1234023"/>
    <lineage>
        <taxon>Bacteria</taxon>
        <taxon>environmental samples</taxon>
    </lineage>
</organism>
<evidence type="ECO:0000313" key="10">
    <source>
        <dbReference type="EMBL" id="EKD25379.1"/>
    </source>
</evidence>
<evidence type="ECO:0000256" key="4">
    <source>
        <dbReference type="ARBA" id="ARBA00022842"/>
    </source>
</evidence>
<evidence type="ECO:0000256" key="3">
    <source>
        <dbReference type="ARBA" id="ARBA00022723"/>
    </source>
</evidence>
<dbReference type="InterPro" id="IPR043502">
    <property type="entry name" value="DNA/RNA_pol_sf"/>
</dbReference>
<dbReference type="GO" id="GO:0051607">
    <property type="term" value="P:defense response to virus"/>
    <property type="evidence" value="ECO:0007669"/>
    <property type="project" value="UniProtKB-KW"/>
</dbReference>
<keyword evidence="8" id="KW-0175">Coiled coil</keyword>
<keyword evidence="1" id="KW-0808">Transferase</keyword>
<keyword evidence="5" id="KW-0695">RNA-directed DNA polymerase</keyword>
<protein>
    <recommendedName>
        <fullName evidence="9">Reverse transcriptase domain-containing protein</fullName>
    </recommendedName>
</protein>
<sequence length="466" mass="55782">MEKWCILPNNLIQKLNKDDVIVASLTRFCKCSTDELFAVLKNRSKENRWWWYGYTQYTKNNGKKIRTISVPRKNLKKIQEAIKDRLDQIPVSLASTAWKIGDSAEKNIELHKHNLYLLSMDIKNAYPSITTHRVYKNLQWALPLKYRCPQLITDEDKDIFIRTITHLCVHDNQLPQWASTSGQIQNIVFSSLDIQIEKKIPELVWSHMVYSRYADDMAISFPHFSTLEILKEKMEKYIQTLKKHRERRSILLDEFSKDTFIVTDNFEQKYLQKKIEDIKELMKWSWLPDEEIYKHIGTLDAYKKNIKYSTWRISDIHDEILKVIWWEWRKINNIKTNMRTPQSDREREINGITLDEEGNKWLNKRKRAQYLKIFNHLIKHSQNDLKGFTFYREKFNTLENFDICSSTITQIIDGIYHRIARIYGTGRIPKPLHEAYQKAKHKRSSHEIYLTYLPNNSDTNNEELLF</sequence>
<dbReference type="GO" id="GO:0003964">
    <property type="term" value="F:RNA-directed DNA polymerase activity"/>
    <property type="evidence" value="ECO:0007669"/>
    <property type="project" value="UniProtKB-KW"/>
</dbReference>
<dbReference type="GO" id="GO:0046872">
    <property type="term" value="F:metal ion binding"/>
    <property type="evidence" value="ECO:0007669"/>
    <property type="project" value="UniProtKB-KW"/>
</dbReference>
<dbReference type="InterPro" id="IPR000477">
    <property type="entry name" value="RT_dom"/>
</dbReference>
<dbReference type="SUPFAM" id="SSF56672">
    <property type="entry name" value="DNA/RNA polymerases"/>
    <property type="match status" value="1"/>
</dbReference>
<keyword evidence="6" id="KW-0051">Antiviral defense</keyword>
<evidence type="ECO:0000256" key="5">
    <source>
        <dbReference type="ARBA" id="ARBA00022918"/>
    </source>
</evidence>
<evidence type="ECO:0000256" key="2">
    <source>
        <dbReference type="ARBA" id="ARBA00022695"/>
    </source>
</evidence>
<comment type="similarity">
    <text evidence="7">Belongs to the bacterial reverse transcriptase family.</text>
</comment>
<proteinExistence type="inferred from homology"/>
<keyword evidence="2" id="KW-0548">Nucleotidyltransferase</keyword>
<name>K1YJ08_9BACT</name>
<evidence type="ECO:0000259" key="9">
    <source>
        <dbReference type="PROSITE" id="PS50878"/>
    </source>
</evidence>
<dbReference type="AlphaFoldDB" id="K1YJ08"/>